<dbReference type="OrthoDB" id="6079689at2759"/>
<dbReference type="Pfam" id="PF01026">
    <property type="entry name" value="TatD_DNase"/>
    <property type="match status" value="1"/>
</dbReference>
<gene>
    <name evidence="2" type="ORF">M422DRAFT_253649</name>
</gene>
<dbReference type="SUPFAM" id="SSF51556">
    <property type="entry name" value="Metallo-dependent hydrolases"/>
    <property type="match status" value="1"/>
</dbReference>
<dbReference type="PANTHER" id="PTHR46363">
    <property type="entry name" value="DEOXYRIBONUCLEASE TATDN2-RELATED"/>
    <property type="match status" value="1"/>
</dbReference>
<dbReference type="CDD" id="cd01310">
    <property type="entry name" value="TatD_DNAse"/>
    <property type="match status" value="1"/>
</dbReference>
<dbReference type="AlphaFoldDB" id="A0A0C9VXI4"/>
<dbReference type="InterPro" id="IPR001130">
    <property type="entry name" value="TatD-like"/>
</dbReference>
<dbReference type="InterPro" id="IPR032466">
    <property type="entry name" value="Metal_Hydrolase"/>
</dbReference>
<accession>A0A0C9VXI4</accession>
<evidence type="ECO:0008006" key="4">
    <source>
        <dbReference type="Google" id="ProtNLM"/>
    </source>
</evidence>
<evidence type="ECO:0000313" key="3">
    <source>
        <dbReference type="Proteomes" id="UP000054279"/>
    </source>
</evidence>
<dbReference type="PANTHER" id="PTHR46363:SF1">
    <property type="entry name" value="DEOXYRIBONUCLEASE TATDN2-RELATED"/>
    <property type="match status" value="1"/>
</dbReference>
<reference evidence="2 3" key="1">
    <citation type="submission" date="2014-06" db="EMBL/GenBank/DDBJ databases">
        <title>Evolutionary Origins and Diversification of the Mycorrhizal Mutualists.</title>
        <authorList>
            <consortium name="DOE Joint Genome Institute"/>
            <consortium name="Mycorrhizal Genomics Consortium"/>
            <person name="Kohler A."/>
            <person name="Kuo A."/>
            <person name="Nagy L.G."/>
            <person name="Floudas D."/>
            <person name="Copeland A."/>
            <person name="Barry K.W."/>
            <person name="Cichocki N."/>
            <person name="Veneault-Fourrey C."/>
            <person name="LaButti K."/>
            <person name="Lindquist E.A."/>
            <person name="Lipzen A."/>
            <person name="Lundell T."/>
            <person name="Morin E."/>
            <person name="Murat C."/>
            <person name="Riley R."/>
            <person name="Ohm R."/>
            <person name="Sun H."/>
            <person name="Tunlid A."/>
            <person name="Henrissat B."/>
            <person name="Grigoriev I.V."/>
            <person name="Hibbett D.S."/>
            <person name="Martin F."/>
        </authorList>
    </citation>
    <scope>NUCLEOTIDE SEQUENCE [LARGE SCALE GENOMIC DNA]</scope>
    <source>
        <strain evidence="2 3">SS14</strain>
    </source>
</reference>
<dbReference type="EMBL" id="KN837125">
    <property type="protein sequence ID" value="KIJ43146.1"/>
    <property type="molecule type" value="Genomic_DNA"/>
</dbReference>
<organism evidence="2 3">
    <name type="scientific">Sphaerobolus stellatus (strain SS14)</name>
    <dbReference type="NCBI Taxonomy" id="990650"/>
    <lineage>
        <taxon>Eukaryota</taxon>
        <taxon>Fungi</taxon>
        <taxon>Dikarya</taxon>
        <taxon>Basidiomycota</taxon>
        <taxon>Agaricomycotina</taxon>
        <taxon>Agaricomycetes</taxon>
        <taxon>Phallomycetidae</taxon>
        <taxon>Geastrales</taxon>
        <taxon>Sphaerobolaceae</taxon>
        <taxon>Sphaerobolus</taxon>
    </lineage>
</organism>
<name>A0A0C9VXI4_SPHS4</name>
<sequence>MGRKSKPQAPEESHLITLSHPGSGDLVTPIVDTHTHLISTFQRYLQSYPNTKFNDIFSFVRGLYGKTAWGVETKAIIDVWCEAPVTKMWKEIADSAVKVEDRAEKWGGVEYWFVMGVHPHHAESYNDAIEQEIVEAMKHPRCVGWGEIGLDYRNSPARPHVQHEVFARQLRQAVRLGKAITVHTREAEEDTERILKAEVPRDHPIHVHCYTDSPELALRLLEHFPNLYFGITGVITYSTNLNTSALVKHLASPTSAFPMRILLETDAPYMVPSNVYRDLDGLKQGSKLPISHTGMIPWTADWVAKVAEQVRGPDCGDLWTVERVMKAGRENAMKVYGV</sequence>
<dbReference type="GO" id="GO:0016788">
    <property type="term" value="F:hydrolase activity, acting on ester bonds"/>
    <property type="evidence" value="ECO:0007669"/>
    <property type="project" value="InterPro"/>
</dbReference>
<dbReference type="Gene3D" id="3.20.20.140">
    <property type="entry name" value="Metal-dependent hydrolases"/>
    <property type="match status" value="1"/>
</dbReference>
<dbReference type="Proteomes" id="UP000054279">
    <property type="component" value="Unassembled WGS sequence"/>
</dbReference>
<dbReference type="HOGENOM" id="CLU_031506_2_0_1"/>
<proteinExistence type="predicted"/>
<evidence type="ECO:0000313" key="2">
    <source>
        <dbReference type="EMBL" id="KIJ43146.1"/>
    </source>
</evidence>
<protein>
    <recommendedName>
        <fullName evidence="4">Metallo-dependent hydrolase</fullName>
    </recommendedName>
</protein>
<feature type="region of interest" description="Disordered" evidence="1">
    <location>
        <begin position="1"/>
        <end position="21"/>
    </location>
</feature>
<evidence type="ECO:0000256" key="1">
    <source>
        <dbReference type="SAM" id="MobiDB-lite"/>
    </source>
</evidence>
<keyword evidence="3" id="KW-1185">Reference proteome</keyword>